<evidence type="ECO:0000313" key="2">
    <source>
        <dbReference type="Proteomes" id="UP001482154"/>
    </source>
</evidence>
<accession>A0ABV1ISQ4</accession>
<protein>
    <recommendedName>
        <fullName evidence="3">Phage protein</fullName>
    </recommendedName>
</protein>
<gene>
    <name evidence="1" type="ORF">AAAU51_03545</name>
</gene>
<comment type="caution">
    <text evidence="1">The sequence shown here is derived from an EMBL/GenBank/DDBJ whole genome shotgun (WGS) entry which is preliminary data.</text>
</comment>
<dbReference type="RefSeq" id="WP_195466002.1">
    <property type="nucleotide sequence ID" value="NZ_JBBNIN010000004.1"/>
</dbReference>
<keyword evidence="2" id="KW-1185">Reference proteome</keyword>
<organism evidence="1 2">
    <name type="scientific">Anaerostipes amylophilus</name>
    <dbReference type="NCBI Taxonomy" id="2981779"/>
    <lineage>
        <taxon>Bacteria</taxon>
        <taxon>Bacillati</taxon>
        <taxon>Bacillota</taxon>
        <taxon>Clostridia</taxon>
        <taxon>Lachnospirales</taxon>
        <taxon>Lachnospiraceae</taxon>
        <taxon>Anaerostipes</taxon>
    </lineage>
</organism>
<dbReference type="Proteomes" id="UP001482154">
    <property type="component" value="Unassembled WGS sequence"/>
</dbReference>
<reference evidence="1 2" key="1">
    <citation type="submission" date="2024-04" db="EMBL/GenBank/DDBJ databases">
        <title>Human intestinal bacterial collection.</title>
        <authorList>
            <person name="Pauvert C."/>
            <person name="Hitch T.C.A."/>
            <person name="Clavel T."/>
        </authorList>
    </citation>
    <scope>NUCLEOTIDE SEQUENCE [LARGE SCALE GENOMIC DNA]</scope>
    <source>
        <strain evidence="1 2">CLA-AA-H249</strain>
    </source>
</reference>
<evidence type="ECO:0000313" key="1">
    <source>
        <dbReference type="EMBL" id="MEQ2710248.1"/>
    </source>
</evidence>
<name>A0ABV1ISQ4_9FIRM</name>
<evidence type="ECO:0008006" key="3">
    <source>
        <dbReference type="Google" id="ProtNLM"/>
    </source>
</evidence>
<dbReference type="EMBL" id="JBBNIN010000004">
    <property type="protein sequence ID" value="MEQ2710248.1"/>
    <property type="molecule type" value="Genomic_DNA"/>
</dbReference>
<proteinExistence type="predicted"/>
<sequence length="153" mass="17479">MDLTIDYVDEDEISLDQFKVQAKELIKHERDTQNYIKKRLINNIMESNTLNVLSTRSTKTVTYKKDCDALGQYFKIKATYTINGKKIVRAKSSSIIYKAGANADNVYLTNVGKVQYSCLDSMRTLGVKYNAKVHFQGIYGMPTTIYAEFNYNG</sequence>